<keyword evidence="10" id="KW-0997">Cell inner membrane</keyword>
<evidence type="ECO:0000256" key="4">
    <source>
        <dbReference type="ARBA" id="ARBA00022475"/>
    </source>
</evidence>
<gene>
    <name evidence="11" type="ORF">LHA26_11755</name>
</gene>
<proteinExistence type="inferred from homology"/>
<comment type="subcellular location">
    <subcellularLocation>
        <location evidence="10">Cell inner membrane</location>
    </subcellularLocation>
    <subcellularLocation>
        <location evidence="2">Cell membrane</location>
        <topology evidence="2">Single-pass membrane protein</topology>
    </subcellularLocation>
</comment>
<organism evidence="11 12">
    <name type="scientific">Sphingomonas morindae</name>
    <dbReference type="NCBI Taxonomy" id="1541170"/>
    <lineage>
        <taxon>Bacteria</taxon>
        <taxon>Pseudomonadati</taxon>
        <taxon>Pseudomonadota</taxon>
        <taxon>Alphaproteobacteria</taxon>
        <taxon>Sphingomonadales</taxon>
        <taxon>Sphingomonadaceae</taxon>
        <taxon>Sphingomonas</taxon>
    </lineage>
</organism>
<keyword evidence="7 10" id="KW-0283">Flagellar rotation</keyword>
<dbReference type="InterPro" id="IPR005503">
    <property type="entry name" value="FliL"/>
</dbReference>
<protein>
    <recommendedName>
        <fullName evidence="10">Flagellar protein FliL</fullName>
    </recommendedName>
</protein>
<evidence type="ECO:0000313" key="12">
    <source>
        <dbReference type="Proteomes" id="UP001056937"/>
    </source>
</evidence>
<keyword evidence="11" id="KW-0282">Flagellum</keyword>
<evidence type="ECO:0000256" key="8">
    <source>
        <dbReference type="ARBA" id="ARBA00022989"/>
    </source>
</evidence>
<comment type="similarity">
    <text evidence="3 10">Belongs to the FliL family.</text>
</comment>
<evidence type="ECO:0000256" key="10">
    <source>
        <dbReference type="RuleBase" id="RU364125"/>
    </source>
</evidence>
<sequence>MSNEARIASGGRSYDDDEISAAAAVPASAPAPLAPARRTRVLPMLFGGALALAAMAGAGVYLLRPAAPPTEVAPASGAAADLYVDAPPIIVSVHGADGRAHFIKLRFVVVARSKGKAELLKERMPMLLDALQSFLRELRAEDLDGSAAVYRVKEEMMLRIRAAIGDDSVSDVLIQDLVEQ</sequence>
<keyword evidence="11" id="KW-0966">Cell projection</keyword>
<name>A0ABY4X514_9SPHN</name>
<evidence type="ECO:0000256" key="6">
    <source>
        <dbReference type="ARBA" id="ARBA00022692"/>
    </source>
</evidence>
<evidence type="ECO:0000313" key="11">
    <source>
        <dbReference type="EMBL" id="USI71983.1"/>
    </source>
</evidence>
<keyword evidence="6 10" id="KW-0812">Transmembrane</keyword>
<keyword evidence="8 10" id="KW-1133">Transmembrane helix</keyword>
<dbReference type="Proteomes" id="UP001056937">
    <property type="component" value="Chromosome 1"/>
</dbReference>
<dbReference type="RefSeq" id="WP_252165792.1">
    <property type="nucleotide sequence ID" value="NZ_CP084930.1"/>
</dbReference>
<keyword evidence="5 10" id="KW-0145">Chemotaxis</keyword>
<reference evidence="11" key="1">
    <citation type="journal article" date="2022" name="Toxins">
        <title>Genomic Analysis of Sphingopyxis sp. USTB-05 for Biodegrading Cyanobacterial Hepatotoxins.</title>
        <authorList>
            <person name="Liu C."/>
            <person name="Xu Q."/>
            <person name="Zhao Z."/>
            <person name="Zhang H."/>
            <person name="Liu X."/>
            <person name="Yin C."/>
            <person name="Liu Y."/>
            <person name="Yan H."/>
        </authorList>
    </citation>
    <scope>NUCLEOTIDE SEQUENCE</scope>
    <source>
        <strain evidence="11">NBD5</strain>
    </source>
</reference>
<evidence type="ECO:0000256" key="9">
    <source>
        <dbReference type="ARBA" id="ARBA00023136"/>
    </source>
</evidence>
<keyword evidence="9 10" id="KW-0472">Membrane</keyword>
<evidence type="ECO:0000256" key="3">
    <source>
        <dbReference type="ARBA" id="ARBA00008281"/>
    </source>
</evidence>
<keyword evidence="12" id="KW-1185">Reference proteome</keyword>
<evidence type="ECO:0000256" key="1">
    <source>
        <dbReference type="ARBA" id="ARBA00002254"/>
    </source>
</evidence>
<accession>A0ABY4X514</accession>
<evidence type="ECO:0000256" key="2">
    <source>
        <dbReference type="ARBA" id="ARBA00004162"/>
    </source>
</evidence>
<comment type="function">
    <text evidence="1 10">Controls the rotational direction of flagella during chemotaxis.</text>
</comment>
<dbReference type="EMBL" id="CP084930">
    <property type="protein sequence ID" value="USI71983.1"/>
    <property type="molecule type" value="Genomic_DNA"/>
</dbReference>
<dbReference type="Pfam" id="PF03748">
    <property type="entry name" value="FliL"/>
    <property type="match status" value="1"/>
</dbReference>
<keyword evidence="4" id="KW-1003">Cell membrane</keyword>
<feature type="transmembrane region" description="Helical" evidence="10">
    <location>
        <begin position="41"/>
        <end position="63"/>
    </location>
</feature>
<evidence type="ECO:0000256" key="5">
    <source>
        <dbReference type="ARBA" id="ARBA00022500"/>
    </source>
</evidence>
<keyword evidence="11" id="KW-0969">Cilium</keyword>
<evidence type="ECO:0000256" key="7">
    <source>
        <dbReference type="ARBA" id="ARBA00022779"/>
    </source>
</evidence>